<dbReference type="InterPro" id="IPR001279">
    <property type="entry name" value="Metallo-B-lactamas"/>
</dbReference>
<dbReference type="GO" id="GO:0050313">
    <property type="term" value="F:sulfur dioxygenase activity"/>
    <property type="evidence" value="ECO:0007669"/>
    <property type="project" value="InterPro"/>
</dbReference>
<dbReference type="EMBL" id="ML978280">
    <property type="protein sequence ID" value="KAF2024900.1"/>
    <property type="molecule type" value="Genomic_DNA"/>
</dbReference>
<dbReference type="InterPro" id="IPR051682">
    <property type="entry name" value="Mito_Persulfide_Diox"/>
</dbReference>
<organism evidence="3 4">
    <name type="scientific">Setomelanomma holmii</name>
    <dbReference type="NCBI Taxonomy" id="210430"/>
    <lineage>
        <taxon>Eukaryota</taxon>
        <taxon>Fungi</taxon>
        <taxon>Dikarya</taxon>
        <taxon>Ascomycota</taxon>
        <taxon>Pezizomycotina</taxon>
        <taxon>Dothideomycetes</taxon>
        <taxon>Pleosporomycetidae</taxon>
        <taxon>Pleosporales</taxon>
        <taxon>Pleosporineae</taxon>
        <taxon>Phaeosphaeriaceae</taxon>
        <taxon>Setomelanomma</taxon>
    </lineage>
</organism>
<dbReference type="Proteomes" id="UP000799777">
    <property type="component" value="Unassembled WGS sequence"/>
</dbReference>
<comment type="caution">
    <text evidence="3">The sequence shown here is derived from an EMBL/GenBank/DDBJ whole genome shotgun (WGS) entry which is preliminary data.</text>
</comment>
<dbReference type="AlphaFoldDB" id="A0A9P4LH62"/>
<evidence type="ECO:0000313" key="3">
    <source>
        <dbReference type="EMBL" id="KAF2024900.1"/>
    </source>
</evidence>
<proteinExistence type="predicted"/>
<dbReference type="OrthoDB" id="449487at2759"/>
<dbReference type="PANTHER" id="PTHR43084">
    <property type="entry name" value="PERSULFIDE DIOXYGENASE ETHE1"/>
    <property type="match status" value="1"/>
</dbReference>
<sequence>MMTQEPIIQSSFEERTGTWQYVVADPATKKAVIIDSVLHYNPNTLTISTDTADALLAMISENGYQIEKILETHAHADHLTAASYLQHRLHEKQGSRPQICIGRRIKQVQDLFAGKYGIPAAEYEDVFDHLFEDDESFKIGELIAKVMHLPGHTPDHIGYQIGANVFCGDSIFHADIGTARCDFPGGSAKSLYDSGRNLLALPDDVKIWTGHDYPACPERCEAVPWMTVRDHKTKNKHLSQGVEEDDFLALREERDASLAAPRLLDASLQINIRAGRLPCPTAGGYRLMHLPVRVVGEEW</sequence>
<accession>A0A9P4LH62</accession>
<dbReference type="SUPFAM" id="SSF56281">
    <property type="entry name" value="Metallo-hydrolase/oxidoreductase"/>
    <property type="match status" value="1"/>
</dbReference>
<keyword evidence="4" id="KW-1185">Reference proteome</keyword>
<dbReference type="Pfam" id="PF00753">
    <property type="entry name" value="Lactamase_B"/>
    <property type="match status" value="1"/>
</dbReference>
<keyword evidence="1" id="KW-0479">Metal-binding</keyword>
<evidence type="ECO:0000259" key="2">
    <source>
        <dbReference type="SMART" id="SM00849"/>
    </source>
</evidence>
<protein>
    <submittedName>
        <fullName evidence="3">Metallo-hydrolase/oxidoreductase</fullName>
    </submittedName>
</protein>
<evidence type="ECO:0000256" key="1">
    <source>
        <dbReference type="ARBA" id="ARBA00022723"/>
    </source>
</evidence>
<dbReference type="PANTHER" id="PTHR43084:SF1">
    <property type="entry name" value="PERSULFIDE DIOXYGENASE ETHE1, MITOCHONDRIAL"/>
    <property type="match status" value="1"/>
</dbReference>
<gene>
    <name evidence="3" type="ORF">EK21DRAFT_117300</name>
</gene>
<dbReference type="InterPro" id="IPR036866">
    <property type="entry name" value="RibonucZ/Hydroxyglut_hydro"/>
</dbReference>
<evidence type="ECO:0000313" key="4">
    <source>
        <dbReference type="Proteomes" id="UP000799777"/>
    </source>
</evidence>
<dbReference type="FunFam" id="3.60.15.10:FF:000033">
    <property type="entry name" value="MBL fold metallo-hydrolase"/>
    <property type="match status" value="1"/>
</dbReference>
<dbReference type="InterPro" id="IPR044528">
    <property type="entry name" value="POD-like_MBL-fold"/>
</dbReference>
<dbReference type="GO" id="GO:0070813">
    <property type="term" value="P:hydrogen sulfide metabolic process"/>
    <property type="evidence" value="ECO:0007669"/>
    <property type="project" value="TreeGrafter"/>
</dbReference>
<name>A0A9P4LH62_9PLEO</name>
<dbReference type="GO" id="GO:0006749">
    <property type="term" value="P:glutathione metabolic process"/>
    <property type="evidence" value="ECO:0007669"/>
    <property type="project" value="InterPro"/>
</dbReference>
<dbReference type="GO" id="GO:0046872">
    <property type="term" value="F:metal ion binding"/>
    <property type="evidence" value="ECO:0007669"/>
    <property type="project" value="UniProtKB-KW"/>
</dbReference>
<dbReference type="CDD" id="cd07724">
    <property type="entry name" value="POD-like_MBL-fold"/>
    <property type="match status" value="1"/>
</dbReference>
<reference evidence="3" key="1">
    <citation type="journal article" date="2020" name="Stud. Mycol.">
        <title>101 Dothideomycetes genomes: a test case for predicting lifestyles and emergence of pathogens.</title>
        <authorList>
            <person name="Haridas S."/>
            <person name="Albert R."/>
            <person name="Binder M."/>
            <person name="Bloem J."/>
            <person name="Labutti K."/>
            <person name="Salamov A."/>
            <person name="Andreopoulos B."/>
            <person name="Baker S."/>
            <person name="Barry K."/>
            <person name="Bills G."/>
            <person name="Bluhm B."/>
            <person name="Cannon C."/>
            <person name="Castanera R."/>
            <person name="Culley D."/>
            <person name="Daum C."/>
            <person name="Ezra D."/>
            <person name="Gonzalez J."/>
            <person name="Henrissat B."/>
            <person name="Kuo A."/>
            <person name="Liang C."/>
            <person name="Lipzen A."/>
            <person name="Lutzoni F."/>
            <person name="Magnuson J."/>
            <person name="Mondo S."/>
            <person name="Nolan M."/>
            <person name="Ohm R."/>
            <person name="Pangilinan J."/>
            <person name="Park H.-J."/>
            <person name="Ramirez L."/>
            <person name="Alfaro M."/>
            <person name="Sun H."/>
            <person name="Tritt A."/>
            <person name="Yoshinaga Y."/>
            <person name="Zwiers L.-H."/>
            <person name="Turgeon B."/>
            <person name="Goodwin S."/>
            <person name="Spatafora J."/>
            <person name="Crous P."/>
            <person name="Grigoriev I."/>
        </authorList>
    </citation>
    <scope>NUCLEOTIDE SEQUENCE</scope>
    <source>
        <strain evidence="3">CBS 110217</strain>
    </source>
</reference>
<dbReference type="SMART" id="SM00849">
    <property type="entry name" value="Lactamase_B"/>
    <property type="match status" value="1"/>
</dbReference>
<dbReference type="Gene3D" id="3.60.15.10">
    <property type="entry name" value="Ribonuclease Z/Hydroxyacylglutathione hydrolase-like"/>
    <property type="match status" value="1"/>
</dbReference>
<feature type="domain" description="Metallo-beta-lactamase" evidence="2">
    <location>
        <begin position="17"/>
        <end position="211"/>
    </location>
</feature>